<dbReference type="InterPro" id="IPR026444">
    <property type="entry name" value="Secre_tail"/>
</dbReference>
<gene>
    <name evidence="5" type="ORF">IC235_21220</name>
</gene>
<dbReference type="Pfam" id="PF18962">
    <property type="entry name" value="Por_Secre_tail"/>
    <property type="match status" value="1"/>
</dbReference>
<evidence type="ECO:0000313" key="6">
    <source>
        <dbReference type="Proteomes" id="UP000612233"/>
    </source>
</evidence>
<evidence type="ECO:0000313" key="5">
    <source>
        <dbReference type="EMBL" id="MBD2770415.1"/>
    </source>
</evidence>
<feature type="compositionally biased region" description="Pro residues" evidence="1">
    <location>
        <begin position="469"/>
        <end position="478"/>
    </location>
</feature>
<feature type="region of interest" description="Disordered" evidence="1">
    <location>
        <begin position="465"/>
        <end position="492"/>
    </location>
</feature>
<dbReference type="Pfam" id="PF08486">
    <property type="entry name" value="SpoIID"/>
    <property type="match status" value="1"/>
</dbReference>
<dbReference type="InterPro" id="IPR008969">
    <property type="entry name" value="CarboxyPept-like_regulatory"/>
</dbReference>
<proteinExistence type="predicted"/>
<feature type="chain" id="PRO_5038001667" evidence="2">
    <location>
        <begin position="25"/>
        <end position="861"/>
    </location>
</feature>
<dbReference type="InterPro" id="IPR013693">
    <property type="entry name" value="SpoIID/LytB_N"/>
</dbReference>
<keyword evidence="2" id="KW-0732">Signal</keyword>
<feature type="signal peptide" evidence="2">
    <location>
        <begin position="1"/>
        <end position="24"/>
    </location>
</feature>
<dbReference type="NCBIfam" id="TIGR04183">
    <property type="entry name" value="Por_Secre_tail"/>
    <property type="match status" value="1"/>
</dbReference>
<sequence>MRILPIRKTLFSGLLALTSLGAWAQKGNLELRVVDQQTGFAVRNARIELLNATGKKEELATRANGKLALPNREGELSFLISAPGYAPLSTHFTAGTVAQLNAEIQLDRLQPLTPERNSQKQSAALAPNQTYIDGYVSDRERGMPLAGVQVRMGTASAVSDENGYYQLLLTSNESQKGPKKEEFVKEVADVTFSHDGYTTYQIRNFRVIGQDYTFKNSLAPLPKGSETRAGRGSVPTETENSVHGFYDKTGAEPEPEPEPLQKPKAVAPAKGPDGTAARVAVPASIRVGTSCSCNSCSSVSVMSLETYVRSGIDDEWPPYFGANSLRAGSVAYRSYGAYYVINRSSGSSFDISSTTCRQVWSSATNKDAAAAADFTAGQVLVKDGAISRPEYSSENNNAGCGNGFAGTNTAGAPCISDPLCKGRATFGHGRGMCQFGSKFWGESGKSYTWILDHYYQPINIVLQGGATTPQPPQPPQPPVTDTTPPTTSITGPSSAMANFTATFTDADNRAVAARFYQPLEWRNGEWRANRGNGFYNDNFGAATLHPDYALGLADWQGSWAPAQGRLRQSNTTATNTALSTFLSQQAGNTYLYTFAAKVNNTTGNRRFGLHIMASDVSVRERGNSYLIWFALDQQKVSLIETIDNVLTPRASADVSILGGTFSDYKVVYNTTTGVLSAYLNNRLVVSWTDPTPLTTGAHISLRTSEADVEFDDLKVLKSRGTTALITVGAANSNDVRTSASPGAKIKSLVKDEADNWSEFGNLDVNITIPASLTGQDASAVTVYPNPVTGGKLTINYALEADAEVSIDIFDGQGTKVKTLVSRETKGTHQVVVPAQSLGKQGFYLVKVSTGDKSQTVRLLKD</sequence>
<feature type="region of interest" description="Disordered" evidence="1">
    <location>
        <begin position="218"/>
        <end position="273"/>
    </location>
</feature>
<dbReference type="AlphaFoldDB" id="A0A927BHM7"/>
<feature type="domain" description="Sporulation stage II protein D amidase enhancer LytB N-terminal" evidence="3">
    <location>
        <begin position="295"/>
        <end position="381"/>
    </location>
</feature>
<keyword evidence="6" id="KW-1185">Reference proteome</keyword>
<dbReference type="RefSeq" id="WP_191007225.1">
    <property type="nucleotide sequence ID" value="NZ_JACXAD010000037.1"/>
</dbReference>
<name>A0A927BHM7_9BACT</name>
<accession>A0A927BHM7</accession>
<evidence type="ECO:0000259" key="4">
    <source>
        <dbReference type="Pfam" id="PF18962"/>
    </source>
</evidence>
<comment type="caution">
    <text evidence="5">The sequence shown here is derived from an EMBL/GenBank/DDBJ whole genome shotgun (WGS) entry which is preliminary data.</text>
</comment>
<evidence type="ECO:0000256" key="1">
    <source>
        <dbReference type="SAM" id="MobiDB-lite"/>
    </source>
</evidence>
<protein>
    <submittedName>
        <fullName evidence="5">T9SS type A sorting domain-containing protein</fullName>
    </submittedName>
</protein>
<dbReference type="Proteomes" id="UP000612233">
    <property type="component" value="Unassembled WGS sequence"/>
</dbReference>
<dbReference type="Gene3D" id="2.60.40.1120">
    <property type="entry name" value="Carboxypeptidase-like, regulatory domain"/>
    <property type="match status" value="1"/>
</dbReference>
<evidence type="ECO:0000256" key="2">
    <source>
        <dbReference type="SAM" id="SignalP"/>
    </source>
</evidence>
<feature type="domain" description="Secretion system C-terminal sorting" evidence="4">
    <location>
        <begin position="782"/>
        <end position="856"/>
    </location>
</feature>
<reference evidence="5" key="1">
    <citation type="submission" date="2020-09" db="EMBL/GenBank/DDBJ databases">
        <authorList>
            <person name="Kim M.K."/>
        </authorList>
    </citation>
    <scope>NUCLEOTIDE SEQUENCE</scope>
    <source>
        <strain evidence="5">BT664</strain>
    </source>
</reference>
<dbReference type="SUPFAM" id="SSF49464">
    <property type="entry name" value="Carboxypeptidase regulatory domain-like"/>
    <property type="match status" value="2"/>
</dbReference>
<evidence type="ECO:0000259" key="3">
    <source>
        <dbReference type="Pfam" id="PF08486"/>
    </source>
</evidence>
<dbReference type="EMBL" id="JACXAD010000037">
    <property type="protein sequence ID" value="MBD2770415.1"/>
    <property type="molecule type" value="Genomic_DNA"/>
</dbReference>
<organism evidence="5 6">
    <name type="scientific">Hymenobacter montanus</name>
    <dbReference type="NCBI Taxonomy" id="2771359"/>
    <lineage>
        <taxon>Bacteria</taxon>
        <taxon>Pseudomonadati</taxon>
        <taxon>Bacteroidota</taxon>
        <taxon>Cytophagia</taxon>
        <taxon>Cytophagales</taxon>
        <taxon>Hymenobacteraceae</taxon>
        <taxon>Hymenobacter</taxon>
    </lineage>
</organism>
<dbReference type="Gene3D" id="2.60.120.560">
    <property type="entry name" value="Exo-inulinase, domain 1"/>
    <property type="match status" value="1"/>
</dbReference>